<dbReference type="STRING" id="441959.B8LVY9"/>
<dbReference type="PANTHER" id="PTHR10492:SF57">
    <property type="entry name" value="ATP-DEPENDENT DNA HELICASE"/>
    <property type="match status" value="1"/>
</dbReference>
<dbReference type="HOGENOM" id="CLU_001324_3_1_1"/>
<accession>B8LVY9</accession>
<dbReference type="InParanoid" id="B8LVY9"/>
<proteinExistence type="predicted"/>
<protein>
    <submittedName>
        <fullName evidence="1">Uncharacterized protein</fullName>
    </submittedName>
</protein>
<reference evidence="2" key="1">
    <citation type="journal article" date="2015" name="Genome Announc.">
        <title>Genome sequence of the AIDS-associated pathogen Penicillium marneffei (ATCC18224) and its near taxonomic relative Talaromyces stipitatus (ATCC10500).</title>
        <authorList>
            <person name="Nierman W.C."/>
            <person name="Fedorova-Abrams N.D."/>
            <person name="Andrianopoulos A."/>
        </authorList>
    </citation>
    <scope>NUCLEOTIDE SEQUENCE [LARGE SCALE GENOMIC DNA]</scope>
    <source>
        <strain evidence="2">ATCC 10500 / CBS 375.48 / QM 6759 / NRRL 1006</strain>
    </source>
</reference>
<dbReference type="VEuPathDB" id="FungiDB:TSTA_077220"/>
<dbReference type="PANTHER" id="PTHR10492">
    <property type="match status" value="1"/>
</dbReference>
<keyword evidence="2" id="KW-1185">Reference proteome</keyword>
<dbReference type="EMBL" id="EQ962652">
    <property type="protein sequence ID" value="EED24355.1"/>
    <property type="molecule type" value="Genomic_DNA"/>
</dbReference>
<dbReference type="RefSeq" id="XP_002341742.1">
    <property type="nucleotide sequence ID" value="XM_002341701.1"/>
</dbReference>
<dbReference type="eggNOG" id="KOG0987">
    <property type="taxonomic scope" value="Eukaryota"/>
</dbReference>
<organism evidence="1 2">
    <name type="scientific">Talaromyces stipitatus (strain ATCC 10500 / CBS 375.48 / QM 6759 / NRRL 1006)</name>
    <name type="common">Penicillium stipitatum</name>
    <dbReference type="NCBI Taxonomy" id="441959"/>
    <lineage>
        <taxon>Eukaryota</taxon>
        <taxon>Fungi</taxon>
        <taxon>Dikarya</taxon>
        <taxon>Ascomycota</taxon>
        <taxon>Pezizomycotina</taxon>
        <taxon>Eurotiomycetes</taxon>
        <taxon>Eurotiomycetidae</taxon>
        <taxon>Eurotiales</taxon>
        <taxon>Trichocomaceae</taxon>
        <taxon>Talaromyces</taxon>
        <taxon>Talaromyces sect. Talaromyces</taxon>
    </lineage>
</organism>
<dbReference type="AlphaFoldDB" id="B8LVY9"/>
<evidence type="ECO:0000313" key="1">
    <source>
        <dbReference type="EMBL" id="EED24355.1"/>
    </source>
</evidence>
<gene>
    <name evidence="1" type="ORF">TSTA_077220</name>
</gene>
<evidence type="ECO:0000313" key="2">
    <source>
        <dbReference type="Proteomes" id="UP000001745"/>
    </source>
</evidence>
<dbReference type="OrthoDB" id="4332274at2759"/>
<name>B8LVY9_TALSN</name>
<dbReference type="GeneID" id="8101022"/>
<dbReference type="Proteomes" id="UP000001745">
    <property type="component" value="Unassembled WGS sequence"/>
</dbReference>
<sequence length="136" mass="16069">MGLTAIPEDGRPIYRHRDNLNMAFVKKIDNRWVVPYSPYLTSLSKAHINVEICTSIMAIKYLFKYIYKGPDRTTIKIDSNDNEVDLYLQCRYCGPTEGYWRIFKNHVYEEFPPIHHLTVHVPGAYYYSYYESDTAE</sequence>